<dbReference type="AlphaFoldDB" id="A0A1H8H843"/>
<evidence type="ECO:0000313" key="2">
    <source>
        <dbReference type="Proteomes" id="UP000198761"/>
    </source>
</evidence>
<protein>
    <submittedName>
        <fullName evidence="1">Mu-like prophage I protein</fullName>
    </submittedName>
</protein>
<dbReference type="STRING" id="933059.SAMN04488103_105263"/>
<accession>A0A1H8H843</accession>
<dbReference type="InterPro" id="IPR012106">
    <property type="entry name" value="Phage_Mu_Gp1"/>
</dbReference>
<keyword evidence="2" id="KW-1185">Reference proteome</keyword>
<dbReference type="RefSeq" id="WP_139201565.1">
    <property type="nucleotide sequence ID" value="NZ_FOCE01000005.1"/>
</dbReference>
<dbReference type="Pfam" id="PF10123">
    <property type="entry name" value="Mu-like_Pro"/>
    <property type="match status" value="1"/>
</dbReference>
<name>A0A1H8H843_9RHOB</name>
<dbReference type="Proteomes" id="UP000198761">
    <property type="component" value="Unassembled WGS sequence"/>
</dbReference>
<proteinExistence type="predicted"/>
<organism evidence="1 2">
    <name type="scientific">Gemmobacter aquatilis</name>
    <dbReference type="NCBI Taxonomy" id="933059"/>
    <lineage>
        <taxon>Bacteria</taxon>
        <taxon>Pseudomonadati</taxon>
        <taxon>Pseudomonadota</taxon>
        <taxon>Alphaproteobacteria</taxon>
        <taxon>Rhodobacterales</taxon>
        <taxon>Paracoccaceae</taxon>
        <taxon>Gemmobacter</taxon>
    </lineage>
</organism>
<evidence type="ECO:0000313" key="1">
    <source>
        <dbReference type="EMBL" id="SEN51698.1"/>
    </source>
</evidence>
<reference evidence="1 2" key="1">
    <citation type="submission" date="2016-10" db="EMBL/GenBank/DDBJ databases">
        <authorList>
            <person name="de Groot N.N."/>
        </authorList>
    </citation>
    <scope>NUCLEOTIDE SEQUENCE [LARGE SCALE GENOMIC DNA]</scope>
    <source>
        <strain evidence="1 2">DSM 3857</strain>
    </source>
</reference>
<sequence>MTAHLKDVDTVPLPEIAQSSVESWVQLLPSGQFDLANKRGPWVVKDMAAVIAASQADVQRGMPVDMDHALDRRNEAEAPAAGWIEELAAREDGIWARIAWTPTGKAKIAGREYRFISPVVMVTKAGEVMAVKRAGLTNAPAIAMKAICTTEEDAPTGEDGDAAAVVRMLREALGAPADMPVADLIKRARNILNAAQRTRTDTTPAKELASSYMQLLAELHEGRVEAALERARC</sequence>
<dbReference type="EMBL" id="FOCE01000005">
    <property type="protein sequence ID" value="SEN51698.1"/>
    <property type="molecule type" value="Genomic_DNA"/>
</dbReference>
<dbReference type="OrthoDB" id="7306769at2"/>
<gene>
    <name evidence="1" type="ORF">SAMN04488103_105263</name>
</gene>